<keyword evidence="2" id="KW-1185">Reference proteome</keyword>
<dbReference type="EMBL" id="QGMJ01000173">
    <property type="protein sequence ID" value="TVY40564.1"/>
    <property type="molecule type" value="Genomic_DNA"/>
</dbReference>
<reference evidence="1 2" key="1">
    <citation type="submission" date="2018-05" db="EMBL/GenBank/DDBJ databases">
        <title>Genome sequencing and assembly of the regulated plant pathogen Lachnellula willkommii and related sister species for the development of diagnostic species identification markers.</title>
        <authorList>
            <person name="Giroux E."/>
            <person name="Bilodeau G."/>
        </authorList>
    </citation>
    <scope>NUCLEOTIDE SEQUENCE [LARGE SCALE GENOMIC DNA]</scope>
    <source>
        <strain evidence="1 2">CBS 197.66</strain>
    </source>
</reference>
<gene>
    <name evidence="1" type="ORF">LSUB1_G001127</name>
</gene>
<organism evidence="1 2">
    <name type="scientific">Lachnellula subtilissima</name>
    <dbReference type="NCBI Taxonomy" id="602034"/>
    <lineage>
        <taxon>Eukaryota</taxon>
        <taxon>Fungi</taxon>
        <taxon>Dikarya</taxon>
        <taxon>Ascomycota</taxon>
        <taxon>Pezizomycotina</taxon>
        <taxon>Leotiomycetes</taxon>
        <taxon>Helotiales</taxon>
        <taxon>Lachnaceae</taxon>
        <taxon>Lachnellula</taxon>
    </lineage>
</organism>
<dbReference type="Gene3D" id="3.90.1410.10">
    <property type="entry name" value="set domain protein methyltransferase, domain 1"/>
    <property type="match status" value="1"/>
</dbReference>
<dbReference type="SUPFAM" id="SSF82199">
    <property type="entry name" value="SET domain"/>
    <property type="match status" value="1"/>
</dbReference>
<proteinExistence type="predicted"/>
<name>A0A8H8RTC5_9HELO</name>
<dbReference type="InterPro" id="IPR046341">
    <property type="entry name" value="SET_dom_sf"/>
</dbReference>
<sequence>MSASADMNAHRQFTQWALTQNVEINGVAPHRFPGKGLGIVAEKNLKNRTHGPEVYLEQDWSHYRTWPFGCRTSLDITATYACWQKVLPTQEDFTESMPLLWNTKLQRLLPEASQALLENQKKKLSLDWAAVSKAFPEMEYEKYLYNWLVVNTRTFYFLDPKKTKIQPIPDDCMVSTAPSPTTELIGIWDIIISHFK</sequence>
<evidence type="ECO:0000313" key="2">
    <source>
        <dbReference type="Proteomes" id="UP000462212"/>
    </source>
</evidence>
<dbReference type="AlphaFoldDB" id="A0A8H8RTC5"/>
<dbReference type="Proteomes" id="UP000462212">
    <property type="component" value="Unassembled WGS sequence"/>
</dbReference>
<comment type="caution">
    <text evidence="1">The sequence shown here is derived from an EMBL/GenBank/DDBJ whole genome shotgun (WGS) entry which is preliminary data.</text>
</comment>
<accession>A0A8H8RTC5</accession>
<dbReference type="OrthoDB" id="341421at2759"/>
<protein>
    <submittedName>
        <fullName evidence="1">Uncharacterized protein</fullName>
    </submittedName>
</protein>
<evidence type="ECO:0000313" key="1">
    <source>
        <dbReference type="EMBL" id="TVY40564.1"/>
    </source>
</evidence>